<dbReference type="InterPro" id="IPR029787">
    <property type="entry name" value="Nucleotide_cyclase"/>
</dbReference>
<sequence length="683" mass="73175">MSRSSFADWAAKIGRGLSVASWRGLLGLLLLGVLSAHSLRFIELDVLNRLDAALYDARVRWFAQAPIDERIVVVDVDERSLAELGRWPWNRARLAELIERIFTDYGALLLGLDLILAEADESSGLPVLEALTRGPLRQNAAFCAAVEGLRPTLDYDGRLADVLRRHPVVLGFHLSTGAAATRSGALPPALPIDAGERAQATGLTDWPGHAANLPLLQQVAAGGGFLGAPVDPDGVVRRGWLLARHADQIHGALPLIMARLLLGDPALRLHFADPLPGQTTGPPLTAIELHSTRGSRLIAVDRQGAVLLPFRRAAGGFHYHSAADVVAGRLPGDALRGRIVLLGSSAPGLLDQRVTPVNELLPGVEVHANLLAGLLAGALPHAPAWTTLLEVAVLSLLALLLLRLLPRLSPQAAVGLTVMLVVLLAVLILLAWGAVGLVLPAAASLCLLLLLLALQLFFGFFVESRARRRLTALFGQYVPPELVDEMSRDPERYDMRGRSAELTVLFADIRGFTTIAEQMPADELATMMNDYLSAMTDVIRAHRGTLDKYVGDAIVAFWGAPVADPLHARHAVAAGLAMQAALPALNRLLAVRGWPPLRIGIGINSGVMVVGDMGSRHRRAYTVLGDAVNLAARLQGLSAHYEAGVIVGEATRQQLGDWPCRELDRVAVRGRAARVTIHEPLAE</sequence>
<evidence type="ECO:0000313" key="4">
    <source>
        <dbReference type="Proteomes" id="UP000020218"/>
    </source>
</evidence>
<feature type="transmembrane region" description="Helical" evidence="1">
    <location>
        <begin position="412"/>
        <end position="435"/>
    </location>
</feature>
<dbReference type="EC" id="4.6.1.1" evidence="3"/>
<name>A0A011NU89_9PROT</name>
<dbReference type="AlphaFoldDB" id="A0A011NU89"/>
<gene>
    <name evidence="3" type="primary">cyaA</name>
    <name evidence="3" type="ORF">AW08_01385</name>
</gene>
<comment type="caution">
    <text evidence="3">The sequence shown here is derived from an EMBL/GenBank/DDBJ whole genome shotgun (WGS) entry which is preliminary data.</text>
</comment>
<evidence type="ECO:0000259" key="2">
    <source>
        <dbReference type="PROSITE" id="PS50125"/>
    </source>
</evidence>
<dbReference type="SUPFAM" id="SSF55073">
    <property type="entry name" value="Nucleotide cyclase"/>
    <property type="match status" value="1"/>
</dbReference>
<dbReference type="InterPro" id="IPR050697">
    <property type="entry name" value="Adenylyl/Guanylyl_Cyclase_3/4"/>
</dbReference>
<reference evidence="3" key="1">
    <citation type="submission" date="2014-02" db="EMBL/GenBank/DDBJ databases">
        <title>Expanding our view of genomic diversity in Candidatus Accumulibacter clades.</title>
        <authorList>
            <person name="Skennerton C.T."/>
            <person name="Barr J.J."/>
            <person name="Slater F.R."/>
            <person name="Bond P.L."/>
            <person name="Tyson G.W."/>
        </authorList>
    </citation>
    <scope>NUCLEOTIDE SEQUENCE [LARGE SCALE GENOMIC DNA]</scope>
</reference>
<dbReference type="Pfam" id="PF00211">
    <property type="entry name" value="Guanylate_cyc"/>
    <property type="match status" value="1"/>
</dbReference>
<dbReference type="Pfam" id="PF05226">
    <property type="entry name" value="CHASE2"/>
    <property type="match status" value="1"/>
</dbReference>
<dbReference type="CDD" id="cd07302">
    <property type="entry name" value="CHD"/>
    <property type="match status" value="1"/>
</dbReference>
<dbReference type="InterPro" id="IPR001054">
    <property type="entry name" value="A/G_cyclase"/>
</dbReference>
<dbReference type="PATRIC" id="fig|1454001.3.peg.1435"/>
<proteinExistence type="predicted"/>
<keyword evidence="1" id="KW-1133">Transmembrane helix</keyword>
<organism evidence="3 4">
    <name type="scientific">Candidatus Accumulibacter adjunctus</name>
    <dbReference type="NCBI Taxonomy" id="1454001"/>
    <lineage>
        <taxon>Bacteria</taxon>
        <taxon>Pseudomonadati</taxon>
        <taxon>Pseudomonadota</taxon>
        <taxon>Betaproteobacteria</taxon>
        <taxon>Candidatus Accumulibacter</taxon>
    </lineage>
</organism>
<evidence type="ECO:0000313" key="3">
    <source>
        <dbReference type="EMBL" id="EXI68167.1"/>
    </source>
</evidence>
<dbReference type="SMART" id="SM01080">
    <property type="entry name" value="CHASE2"/>
    <property type="match status" value="1"/>
</dbReference>
<dbReference type="InterPro" id="IPR007890">
    <property type="entry name" value="CHASE2"/>
</dbReference>
<keyword evidence="1" id="KW-0472">Membrane</keyword>
<protein>
    <submittedName>
        <fullName evidence="3">Adenylate cyclase 1</fullName>
        <ecNumber evidence="3">4.6.1.1</ecNumber>
    </submittedName>
</protein>
<dbReference type="Proteomes" id="UP000020218">
    <property type="component" value="Unassembled WGS sequence"/>
</dbReference>
<keyword evidence="3" id="KW-0456">Lyase</keyword>
<dbReference type="EMBL" id="JFAX01000006">
    <property type="protein sequence ID" value="EXI68167.1"/>
    <property type="molecule type" value="Genomic_DNA"/>
</dbReference>
<feature type="transmembrane region" description="Helical" evidence="1">
    <location>
        <begin position="441"/>
        <end position="462"/>
    </location>
</feature>
<dbReference type="PANTHER" id="PTHR43081:SF1">
    <property type="entry name" value="ADENYLATE CYCLASE, TERMINAL-DIFFERENTIATION SPECIFIC"/>
    <property type="match status" value="1"/>
</dbReference>
<feature type="transmembrane region" description="Helical" evidence="1">
    <location>
        <begin position="384"/>
        <end position="405"/>
    </location>
</feature>
<dbReference type="GO" id="GO:0004016">
    <property type="term" value="F:adenylate cyclase activity"/>
    <property type="evidence" value="ECO:0007669"/>
    <property type="project" value="UniProtKB-EC"/>
</dbReference>
<dbReference type="GO" id="GO:0035556">
    <property type="term" value="P:intracellular signal transduction"/>
    <property type="evidence" value="ECO:0007669"/>
    <property type="project" value="InterPro"/>
</dbReference>
<accession>A0A011NU89</accession>
<feature type="domain" description="Guanylate cyclase" evidence="2">
    <location>
        <begin position="503"/>
        <end position="635"/>
    </location>
</feature>
<keyword evidence="1" id="KW-0812">Transmembrane</keyword>
<keyword evidence="4" id="KW-1185">Reference proteome</keyword>
<evidence type="ECO:0000256" key="1">
    <source>
        <dbReference type="SAM" id="Phobius"/>
    </source>
</evidence>
<dbReference type="STRING" id="1454001.AW08_01385"/>
<dbReference type="GO" id="GO:0006171">
    <property type="term" value="P:cAMP biosynthetic process"/>
    <property type="evidence" value="ECO:0007669"/>
    <property type="project" value="TreeGrafter"/>
</dbReference>
<dbReference type="PROSITE" id="PS50125">
    <property type="entry name" value="GUANYLATE_CYCLASE_2"/>
    <property type="match status" value="1"/>
</dbReference>
<dbReference type="Gene3D" id="3.30.70.1230">
    <property type="entry name" value="Nucleotide cyclase"/>
    <property type="match status" value="1"/>
</dbReference>
<dbReference type="PANTHER" id="PTHR43081">
    <property type="entry name" value="ADENYLATE CYCLASE, TERMINAL-DIFFERENTIATION SPECIFIC-RELATED"/>
    <property type="match status" value="1"/>
</dbReference>
<dbReference type="SMART" id="SM00044">
    <property type="entry name" value="CYCc"/>
    <property type="match status" value="1"/>
</dbReference>